<dbReference type="InterPro" id="IPR008963">
    <property type="entry name" value="Purple_acid_Pase-like_N"/>
</dbReference>
<feature type="domain" description="Purple acid phosphatase N-terminal" evidence="2">
    <location>
        <begin position="1"/>
        <end position="70"/>
    </location>
</feature>
<evidence type="ECO:0000256" key="1">
    <source>
        <dbReference type="ARBA" id="ARBA00022729"/>
    </source>
</evidence>
<dbReference type="Gene3D" id="2.60.40.380">
    <property type="entry name" value="Purple acid phosphatase-like, N-terminal"/>
    <property type="match status" value="1"/>
</dbReference>
<dbReference type="SUPFAM" id="SSF49363">
    <property type="entry name" value="Purple acid phosphatase, N-terminal domain"/>
    <property type="match status" value="1"/>
</dbReference>
<proteinExistence type="predicted"/>
<keyword evidence="4" id="KW-1185">Reference proteome</keyword>
<dbReference type="GO" id="GO:0003993">
    <property type="term" value="F:acid phosphatase activity"/>
    <property type="evidence" value="ECO:0007669"/>
    <property type="project" value="InterPro"/>
</dbReference>
<comment type="caution">
    <text evidence="3">The sequence shown here is derived from an EMBL/GenBank/DDBJ whole genome shotgun (WGS) entry which is preliminary data.</text>
</comment>
<dbReference type="InterPro" id="IPR015914">
    <property type="entry name" value="PAPs_N"/>
</dbReference>
<dbReference type="OrthoDB" id="407721at2759"/>
<evidence type="ECO:0000313" key="3">
    <source>
        <dbReference type="EMBL" id="KAE9585388.1"/>
    </source>
</evidence>
<keyword evidence="1" id="KW-0732">Signal</keyword>
<dbReference type="InterPro" id="IPR039331">
    <property type="entry name" value="PAPs-like"/>
</dbReference>
<accession>A0A6A4NFD9</accession>
<reference evidence="4" key="1">
    <citation type="journal article" date="2020" name="Nat. Commun.">
        <title>Genome sequence of the cluster root forming white lupin.</title>
        <authorList>
            <person name="Hufnagel B."/>
            <person name="Marques A."/>
            <person name="Soriano A."/>
            <person name="Marques L."/>
            <person name="Divol F."/>
            <person name="Doumas P."/>
            <person name="Sallet E."/>
            <person name="Mancinotti D."/>
            <person name="Carrere S."/>
            <person name="Marande W."/>
            <person name="Arribat S."/>
            <person name="Keller J."/>
            <person name="Huneau C."/>
            <person name="Blein T."/>
            <person name="Aime D."/>
            <person name="Laguerre M."/>
            <person name="Taylor J."/>
            <person name="Schubert V."/>
            <person name="Nelson M."/>
            <person name="Geu-Flores F."/>
            <person name="Crespi M."/>
            <person name="Gallardo-Guerrero K."/>
            <person name="Delaux P.-M."/>
            <person name="Salse J."/>
            <person name="Berges H."/>
            <person name="Guyot R."/>
            <person name="Gouzy J."/>
            <person name="Peret B."/>
        </authorList>
    </citation>
    <scope>NUCLEOTIDE SEQUENCE [LARGE SCALE GENOMIC DNA]</scope>
    <source>
        <strain evidence="4">cv. Amiga</strain>
    </source>
</reference>
<gene>
    <name evidence="3" type="ORF">Lalb_Chr25g0288421</name>
</gene>
<dbReference type="GO" id="GO:0046872">
    <property type="term" value="F:metal ion binding"/>
    <property type="evidence" value="ECO:0007669"/>
    <property type="project" value="InterPro"/>
</dbReference>
<sequence>MRISWITYDSTPATVQYGLTTSADSSTANGVTDSYRYLIYHSGEVHNVVIGPLNPNTVYYYRLGDYPNVYTMKTPPSEYPIKFAVVGTSLKTN</sequence>
<protein>
    <submittedName>
        <fullName evidence="3">Putative Acid phosphatase</fullName>
    </submittedName>
</protein>
<dbReference type="EMBL" id="WOCE01000025">
    <property type="protein sequence ID" value="KAE9585388.1"/>
    <property type="molecule type" value="Genomic_DNA"/>
</dbReference>
<dbReference type="Pfam" id="PF16656">
    <property type="entry name" value="Pur_ac_phosph_N"/>
    <property type="match status" value="1"/>
</dbReference>
<evidence type="ECO:0000259" key="2">
    <source>
        <dbReference type="Pfam" id="PF16656"/>
    </source>
</evidence>
<organism evidence="3 4">
    <name type="scientific">Lupinus albus</name>
    <name type="common">White lupine</name>
    <name type="synonym">Lupinus termis</name>
    <dbReference type="NCBI Taxonomy" id="3870"/>
    <lineage>
        <taxon>Eukaryota</taxon>
        <taxon>Viridiplantae</taxon>
        <taxon>Streptophyta</taxon>
        <taxon>Embryophyta</taxon>
        <taxon>Tracheophyta</taxon>
        <taxon>Spermatophyta</taxon>
        <taxon>Magnoliopsida</taxon>
        <taxon>eudicotyledons</taxon>
        <taxon>Gunneridae</taxon>
        <taxon>Pentapetalae</taxon>
        <taxon>rosids</taxon>
        <taxon>fabids</taxon>
        <taxon>Fabales</taxon>
        <taxon>Fabaceae</taxon>
        <taxon>Papilionoideae</taxon>
        <taxon>50 kb inversion clade</taxon>
        <taxon>genistoids sensu lato</taxon>
        <taxon>core genistoids</taxon>
        <taxon>Genisteae</taxon>
        <taxon>Lupinus</taxon>
    </lineage>
</organism>
<dbReference type="Proteomes" id="UP000447434">
    <property type="component" value="Chromosome 25"/>
</dbReference>
<evidence type="ECO:0000313" key="4">
    <source>
        <dbReference type="Proteomes" id="UP000447434"/>
    </source>
</evidence>
<dbReference type="PANTHER" id="PTHR22953:SF153">
    <property type="entry name" value="PURPLE ACID PHOSPHATASE"/>
    <property type="match status" value="1"/>
</dbReference>
<dbReference type="AlphaFoldDB" id="A0A6A4NFD9"/>
<name>A0A6A4NFD9_LUPAL</name>
<dbReference type="PANTHER" id="PTHR22953">
    <property type="entry name" value="ACID PHOSPHATASE RELATED"/>
    <property type="match status" value="1"/>
</dbReference>